<dbReference type="InterPro" id="IPR000515">
    <property type="entry name" value="MetI-like"/>
</dbReference>
<dbReference type="PROSITE" id="PS50928">
    <property type="entry name" value="ABC_TM1"/>
    <property type="match status" value="1"/>
</dbReference>
<evidence type="ECO:0000256" key="6">
    <source>
        <dbReference type="ARBA" id="ARBA00023136"/>
    </source>
</evidence>
<dbReference type="Gene3D" id="1.10.3720.10">
    <property type="entry name" value="MetI-like"/>
    <property type="match status" value="1"/>
</dbReference>
<dbReference type="AlphaFoldDB" id="A0A0F8Z388"/>
<reference evidence="9" key="1">
    <citation type="journal article" date="2015" name="Nature">
        <title>Complex archaea that bridge the gap between prokaryotes and eukaryotes.</title>
        <authorList>
            <person name="Spang A."/>
            <person name="Saw J.H."/>
            <person name="Jorgensen S.L."/>
            <person name="Zaremba-Niedzwiedzka K."/>
            <person name="Martijn J."/>
            <person name="Lind A.E."/>
            <person name="van Eijk R."/>
            <person name="Schleper C."/>
            <person name="Guy L."/>
            <person name="Ettema T.J."/>
        </authorList>
    </citation>
    <scope>NUCLEOTIDE SEQUENCE</scope>
</reference>
<feature type="transmembrane region" description="Helical" evidence="7">
    <location>
        <begin position="323"/>
        <end position="347"/>
    </location>
</feature>
<comment type="subcellular location">
    <subcellularLocation>
        <location evidence="1">Cell membrane</location>
        <topology evidence="1">Multi-pass membrane protein</topology>
    </subcellularLocation>
</comment>
<proteinExistence type="predicted"/>
<evidence type="ECO:0000313" key="9">
    <source>
        <dbReference type="EMBL" id="KKK88173.1"/>
    </source>
</evidence>
<dbReference type="GO" id="GO:0005886">
    <property type="term" value="C:plasma membrane"/>
    <property type="evidence" value="ECO:0007669"/>
    <property type="project" value="UniProtKB-SubCell"/>
</dbReference>
<evidence type="ECO:0000256" key="5">
    <source>
        <dbReference type="ARBA" id="ARBA00022989"/>
    </source>
</evidence>
<dbReference type="InterPro" id="IPR035906">
    <property type="entry name" value="MetI-like_sf"/>
</dbReference>
<sequence length="354" mass="39829">MARKAKNMVKYIIKRILIMFPMLIIALISTWVLSNMMTVDPVLNRVGLTDPVVLELERRRVGYYDPWLVKLGKYLVNFFTGDWGESYILKPGKPVLTLIREIFPKTIELMIIPTIIAPIIAVKLGTSAASNKYKKKDTIIRFIAIIGAGFPVFWFATVIQIGFGVYITDLTNGQIDFPVMFTNTLGYSYPGPIDGFRTNFRIIDAIIYNDQVFLWDSILHLILPTVCMVFVSISGLTALTRSSMLEVLDQDYIRTARAKGVEEKDVIDKHALRNALLPSSDKIIGGLLGAFLGSLFIETVFAYEGFGYYLVQSILQGDYLVINGLTVFTVIFTLIGTLVADVMYTIIDPRITYK</sequence>
<evidence type="ECO:0000256" key="2">
    <source>
        <dbReference type="ARBA" id="ARBA00022448"/>
    </source>
</evidence>
<dbReference type="PANTHER" id="PTHR30465:SF0">
    <property type="entry name" value="OLIGOPEPTIDE TRANSPORT SYSTEM PERMEASE PROTEIN APPB"/>
    <property type="match status" value="1"/>
</dbReference>
<organism evidence="9">
    <name type="scientific">marine sediment metagenome</name>
    <dbReference type="NCBI Taxonomy" id="412755"/>
    <lineage>
        <taxon>unclassified sequences</taxon>
        <taxon>metagenomes</taxon>
        <taxon>ecological metagenomes</taxon>
    </lineage>
</organism>
<name>A0A0F8Z388_9ZZZZ</name>
<evidence type="ECO:0000259" key="8">
    <source>
        <dbReference type="PROSITE" id="PS50928"/>
    </source>
</evidence>
<dbReference type="GO" id="GO:0055085">
    <property type="term" value="P:transmembrane transport"/>
    <property type="evidence" value="ECO:0007669"/>
    <property type="project" value="InterPro"/>
</dbReference>
<dbReference type="SUPFAM" id="SSF161098">
    <property type="entry name" value="MetI-like"/>
    <property type="match status" value="1"/>
</dbReference>
<dbReference type="EMBL" id="LAZR01050075">
    <property type="protein sequence ID" value="KKK88173.1"/>
    <property type="molecule type" value="Genomic_DNA"/>
</dbReference>
<feature type="transmembrane region" description="Helical" evidence="7">
    <location>
        <begin position="283"/>
        <end position="303"/>
    </location>
</feature>
<feature type="transmembrane region" description="Helical" evidence="7">
    <location>
        <begin position="142"/>
        <end position="167"/>
    </location>
</feature>
<evidence type="ECO:0000256" key="7">
    <source>
        <dbReference type="SAM" id="Phobius"/>
    </source>
</evidence>
<gene>
    <name evidence="9" type="ORF">LCGC14_2745840</name>
</gene>
<accession>A0A0F8Z388</accession>
<feature type="transmembrane region" description="Helical" evidence="7">
    <location>
        <begin position="218"/>
        <end position="239"/>
    </location>
</feature>
<keyword evidence="5 7" id="KW-1133">Transmembrane helix</keyword>
<keyword evidence="4 7" id="KW-0812">Transmembrane</keyword>
<dbReference type="CDD" id="cd06261">
    <property type="entry name" value="TM_PBP2"/>
    <property type="match status" value="1"/>
</dbReference>
<protein>
    <recommendedName>
        <fullName evidence="8">ABC transmembrane type-1 domain-containing protein</fullName>
    </recommendedName>
</protein>
<evidence type="ECO:0000256" key="3">
    <source>
        <dbReference type="ARBA" id="ARBA00022475"/>
    </source>
</evidence>
<feature type="transmembrane region" description="Helical" evidence="7">
    <location>
        <begin position="102"/>
        <end position="122"/>
    </location>
</feature>
<keyword evidence="3" id="KW-1003">Cell membrane</keyword>
<feature type="transmembrane region" description="Helical" evidence="7">
    <location>
        <begin position="12"/>
        <end position="33"/>
    </location>
</feature>
<feature type="domain" description="ABC transmembrane type-1" evidence="8">
    <location>
        <begin position="103"/>
        <end position="340"/>
    </location>
</feature>
<keyword evidence="2" id="KW-0813">Transport</keyword>
<comment type="caution">
    <text evidence="9">The sequence shown here is derived from an EMBL/GenBank/DDBJ whole genome shotgun (WGS) entry which is preliminary data.</text>
</comment>
<dbReference type="PANTHER" id="PTHR30465">
    <property type="entry name" value="INNER MEMBRANE ABC TRANSPORTER"/>
    <property type="match status" value="1"/>
</dbReference>
<dbReference type="Pfam" id="PF00528">
    <property type="entry name" value="BPD_transp_1"/>
    <property type="match status" value="1"/>
</dbReference>
<evidence type="ECO:0000256" key="4">
    <source>
        <dbReference type="ARBA" id="ARBA00022692"/>
    </source>
</evidence>
<keyword evidence="6 7" id="KW-0472">Membrane</keyword>
<evidence type="ECO:0000256" key="1">
    <source>
        <dbReference type="ARBA" id="ARBA00004651"/>
    </source>
</evidence>